<evidence type="ECO:0000313" key="1">
    <source>
        <dbReference type="EMBL" id="ARW66728.1"/>
    </source>
</evidence>
<name>A0A1Z1MKZ4_9FLOR</name>
<organism evidence="1">
    <name type="scientific">Dasyclonium flaccidum</name>
    <dbReference type="NCBI Taxonomy" id="2007274"/>
    <lineage>
        <taxon>Eukaryota</taxon>
        <taxon>Rhodophyta</taxon>
        <taxon>Florideophyceae</taxon>
        <taxon>Rhodymeniophycidae</taxon>
        <taxon>Ceramiales</taxon>
        <taxon>Rhodomelaceae</taxon>
        <taxon>Polyzonieae</taxon>
        <taxon>Dasyclonium</taxon>
    </lineage>
</organism>
<keyword evidence="1" id="KW-0808">Transferase</keyword>
<keyword evidence="1" id="KW-0328">Glycosyltransferase</keyword>
<accession>A0A1Z1MKZ4</accession>
<protein>
    <submittedName>
        <fullName evidence="1">Uracil phosphoribosyltransferase</fullName>
    </submittedName>
</protein>
<geneLocation type="chloroplast" evidence="1"/>
<dbReference type="GO" id="GO:0016757">
    <property type="term" value="F:glycosyltransferase activity"/>
    <property type="evidence" value="ECO:0007669"/>
    <property type="project" value="UniProtKB-KW"/>
</dbReference>
<dbReference type="RefSeq" id="YP_009397542.1">
    <property type="nucleotide sequence ID" value="NC_035287.1"/>
</dbReference>
<keyword evidence="1" id="KW-0150">Chloroplast</keyword>
<reference evidence="1" key="1">
    <citation type="journal article" date="2017" name="J. Phycol.">
        <title>Analysis of chloroplast genomes and a supermatrix inform reclassification of the Rhodomelaceae (Rhodophyta).</title>
        <authorList>
            <person name="Diaz-Tapia P."/>
            <person name="Maggs C.A."/>
            <person name="West J.A."/>
            <person name="Verbruggen H."/>
        </authorList>
    </citation>
    <scope>NUCLEOTIDE SEQUENCE</scope>
    <source>
        <strain evidence="1">PD1087</strain>
    </source>
</reference>
<sequence>MQLNIYTISHPIIELLTNSIINTKNNKYKYKYKYKYKSDYKYKYSGFLLMYEILRKYIKIQKIYIKHIYSIKNLYFINSSTKHIILTDLSNTYNMITEIKSLIPDIEIIHTEYKNQNNYQLDRIIKERINYNKSKYNNINIFILDIVISDDKITRLIKLLENQTELSLNNINIACIACYENILSHLGKISPKLKVYTTKILYN</sequence>
<dbReference type="Gene3D" id="3.40.50.2020">
    <property type="match status" value="1"/>
</dbReference>
<dbReference type="GeneID" id="33359920"/>
<dbReference type="AlphaFoldDB" id="A0A1Z1MKZ4"/>
<gene>
    <name evidence="1" type="primary">upp</name>
</gene>
<dbReference type="InterPro" id="IPR029057">
    <property type="entry name" value="PRTase-like"/>
</dbReference>
<proteinExistence type="predicted"/>
<keyword evidence="1" id="KW-0934">Plastid</keyword>
<dbReference type="EMBL" id="MF101443">
    <property type="protein sequence ID" value="ARW66728.1"/>
    <property type="molecule type" value="Genomic_DNA"/>
</dbReference>